<organism evidence="2 3">
    <name type="scientific">Marinilabilia rubra</name>
    <dbReference type="NCBI Taxonomy" id="2162893"/>
    <lineage>
        <taxon>Bacteria</taxon>
        <taxon>Pseudomonadati</taxon>
        <taxon>Bacteroidota</taxon>
        <taxon>Bacteroidia</taxon>
        <taxon>Marinilabiliales</taxon>
        <taxon>Marinilabiliaceae</taxon>
        <taxon>Marinilabilia</taxon>
    </lineage>
</organism>
<evidence type="ECO:0000313" key="3">
    <source>
        <dbReference type="Proteomes" id="UP000244956"/>
    </source>
</evidence>
<dbReference type="InterPro" id="IPR029045">
    <property type="entry name" value="ClpP/crotonase-like_dom_sf"/>
</dbReference>
<dbReference type="InterPro" id="IPR001753">
    <property type="entry name" value="Enoyl-CoA_hydra/iso"/>
</dbReference>
<dbReference type="Pfam" id="PF00378">
    <property type="entry name" value="ECH_1"/>
    <property type="match status" value="1"/>
</dbReference>
<dbReference type="Gene3D" id="1.10.12.10">
    <property type="entry name" value="Lyase 2-enoyl-coa Hydratase, Chain A, domain 2"/>
    <property type="match status" value="1"/>
</dbReference>
<dbReference type="AlphaFoldDB" id="A0A2U2B590"/>
<protein>
    <submittedName>
        <fullName evidence="2">Methylglutaconyl-CoA hydratase</fullName>
    </submittedName>
</protein>
<dbReference type="InterPro" id="IPR014748">
    <property type="entry name" value="Enoyl-CoA_hydra_C"/>
</dbReference>
<accession>A0A2U2B590</accession>
<proteinExistence type="inferred from homology"/>
<evidence type="ECO:0000313" key="2">
    <source>
        <dbReference type="EMBL" id="PWD98216.1"/>
    </source>
</evidence>
<dbReference type="GO" id="GO:0008300">
    <property type="term" value="P:isoprenoid catabolic process"/>
    <property type="evidence" value="ECO:0007669"/>
    <property type="project" value="TreeGrafter"/>
</dbReference>
<dbReference type="Proteomes" id="UP000244956">
    <property type="component" value="Unassembled WGS sequence"/>
</dbReference>
<comment type="similarity">
    <text evidence="1">Belongs to the enoyl-CoA hydratase/isomerase family.</text>
</comment>
<dbReference type="PANTHER" id="PTHR42964:SF1">
    <property type="entry name" value="POLYKETIDE BIOSYNTHESIS ENOYL-COA HYDRATASE PKSH-RELATED"/>
    <property type="match status" value="1"/>
</dbReference>
<gene>
    <name evidence="2" type="ORF">DDZ16_16390</name>
</gene>
<dbReference type="RefSeq" id="WP_109265567.1">
    <property type="nucleotide sequence ID" value="NZ_QEWP01000017.1"/>
</dbReference>
<sequence length="261" mass="29146">MIYLTKKYAQHVAYIELSRPQKKNALNKELIEQLIDFLEKTADSSQFRVLVISGKERFFSAGADLAWMQNAKEQSHEQNMADANLFNKLYDTLNNYLKPVIASVEGGAFGGAIGLMACADIVITTPEANFAFSETRLGLVPATVAPWVVKKTGSAFARSVLVSGLKFSAEDAKANGLVQYIFSQEQILPRTREIANHIARNNPLATKETKNLLNRIDHEIVKIDEELMQYCSTKIADARISEEGQEGVNAFFAQRKPSWNR</sequence>
<evidence type="ECO:0000256" key="1">
    <source>
        <dbReference type="ARBA" id="ARBA00005254"/>
    </source>
</evidence>
<name>A0A2U2B590_9BACT</name>
<dbReference type="PANTHER" id="PTHR42964">
    <property type="entry name" value="ENOYL-COA HYDRATASE"/>
    <property type="match status" value="1"/>
</dbReference>
<dbReference type="EMBL" id="QEWP01000017">
    <property type="protein sequence ID" value="PWD98216.1"/>
    <property type="molecule type" value="Genomic_DNA"/>
</dbReference>
<dbReference type="InterPro" id="IPR051683">
    <property type="entry name" value="Enoyl-CoA_Hydratase/Isomerase"/>
</dbReference>
<dbReference type="SUPFAM" id="SSF52096">
    <property type="entry name" value="ClpP/crotonase"/>
    <property type="match status" value="1"/>
</dbReference>
<dbReference type="CDD" id="cd06558">
    <property type="entry name" value="crotonase-like"/>
    <property type="match status" value="1"/>
</dbReference>
<dbReference type="Gene3D" id="3.90.226.10">
    <property type="entry name" value="2-enoyl-CoA Hydratase, Chain A, domain 1"/>
    <property type="match status" value="1"/>
</dbReference>
<dbReference type="GO" id="GO:0003824">
    <property type="term" value="F:catalytic activity"/>
    <property type="evidence" value="ECO:0007669"/>
    <property type="project" value="UniProtKB-ARBA"/>
</dbReference>
<comment type="caution">
    <text evidence="2">The sequence shown here is derived from an EMBL/GenBank/DDBJ whole genome shotgun (WGS) entry which is preliminary data.</text>
</comment>
<reference evidence="2 3" key="1">
    <citation type="submission" date="2018-05" db="EMBL/GenBank/DDBJ databases">
        <title>Marinilabilia rubrum sp. nov., isolated from saltern sediment.</title>
        <authorList>
            <person name="Zhang R."/>
        </authorList>
    </citation>
    <scope>NUCLEOTIDE SEQUENCE [LARGE SCALE GENOMIC DNA]</scope>
    <source>
        <strain evidence="2 3">WTE16</strain>
    </source>
</reference>
<keyword evidence="3" id="KW-1185">Reference proteome</keyword>
<dbReference type="OrthoDB" id="9775794at2"/>